<evidence type="ECO:0000259" key="2">
    <source>
        <dbReference type="Pfam" id="PF17127"/>
    </source>
</evidence>
<dbReference type="SUPFAM" id="SSF52833">
    <property type="entry name" value="Thioredoxin-like"/>
    <property type="match status" value="1"/>
</dbReference>
<accession>A0ABT1MJP9</accession>
<comment type="caution">
    <text evidence="3">The sequence shown here is derived from an EMBL/GenBank/DDBJ whole genome shotgun (WGS) entry which is preliminary data.</text>
</comment>
<dbReference type="InterPro" id="IPR036249">
    <property type="entry name" value="Thioredoxin-like_sf"/>
</dbReference>
<proteinExistence type="predicted"/>
<dbReference type="Gene3D" id="3.40.30.10">
    <property type="entry name" value="Glutaredoxin"/>
    <property type="match status" value="1"/>
</dbReference>
<feature type="chain" id="PRO_5045956408" evidence="1">
    <location>
        <begin position="21"/>
        <end position="284"/>
    </location>
</feature>
<protein>
    <submittedName>
        <fullName evidence="3">DUF5106 domain-containing protein</fullName>
    </submittedName>
</protein>
<keyword evidence="4" id="KW-1185">Reference proteome</keyword>
<keyword evidence="1" id="KW-0732">Signal</keyword>
<dbReference type="Pfam" id="PF17127">
    <property type="entry name" value="DUF5106"/>
    <property type="match status" value="1"/>
</dbReference>
<sequence>MRTVFIILLFANILFTATSAGETLHTIMPDYSEYLKDTTEIYHNDPVTKRKNDESKILDYIKSLQKLSLNEQKEQIKKMFSTFPTQWNITTATLSAFCEDILGDPDSPYYDDELYIISIEETINSDQLSDDQKIRPHDLLNMALKNRRGEKCSDFTFISRNGHKEQLFDIDTEFTILFFYDPDCEYCLKVKKELSNHILLNKLIEEKKLTILAVYPFGNIELWNSHKNYMPSNWIDAFNSGGSVFENSLYELRTMPVLFLLDKNKTVIQKNSTVRKIIGYIEKI</sequence>
<feature type="domain" description="DUF5106" evidence="2">
    <location>
        <begin position="47"/>
        <end position="146"/>
    </location>
</feature>
<reference evidence="3 4" key="1">
    <citation type="submission" date="2022-07" db="EMBL/GenBank/DDBJ databases">
        <title>Fecal culturing of patients with breast cancer.</title>
        <authorList>
            <person name="Teng N.M.Y."/>
            <person name="Kiu R."/>
            <person name="Evans R."/>
            <person name="Baker D.J."/>
            <person name="Zenner C."/>
            <person name="Robinson S.D."/>
            <person name="Hall L.J."/>
        </authorList>
    </citation>
    <scope>NUCLEOTIDE SEQUENCE [LARGE SCALE GENOMIC DNA]</scope>
    <source>
        <strain evidence="3 4">LH1063</strain>
    </source>
</reference>
<gene>
    <name evidence="3" type="ORF">NMU02_12115</name>
</gene>
<evidence type="ECO:0000313" key="3">
    <source>
        <dbReference type="EMBL" id="MCP9612835.1"/>
    </source>
</evidence>
<organism evidence="3 4">
    <name type="scientific">Coprobacter tertius</name>
    <dbReference type="NCBI Taxonomy" id="2944915"/>
    <lineage>
        <taxon>Bacteria</taxon>
        <taxon>Pseudomonadati</taxon>
        <taxon>Bacteroidota</taxon>
        <taxon>Bacteroidia</taxon>
        <taxon>Bacteroidales</taxon>
        <taxon>Barnesiellaceae</taxon>
        <taxon>Coprobacter</taxon>
    </lineage>
</organism>
<dbReference type="Proteomes" id="UP001205603">
    <property type="component" value="Unassembled WGS sequence"/>
</dbReference>
<evidence type="ECO:0000256" key="1">
    <source>
        <dbReference type="SAM" id="SignalP"/>
    </source>
</evidence>
<name>A0ABT1MJP9_9BACT</name>
<evidence type="ECO:0000313" key="4">
    <source>
        <dbReference type="Proteomes" id="UP001205603"/>
    </source>
</evidence>
<dbReference type="RefSeq" id="WP_255028201.1">
    <property type="nucleotide sequence ID" value="NZ_JANDHW010000015.1"/>
</dbReference>
<dbReference type="EMBL" id="JANDHW010000015">
    <property type="protein sequence ID" value="MCP9612835.1"/>
    <property type="molecule type" value="Genomic_DNA"/>
</dbReference>
<feature type="signal peptide" evidence="1">
    <location>
        <begin position="1"/>
        <end position="20"/>
    </location>
</feature>
<dbReference type="InterPro" id="IPR033395">
    <property type="entry name" value="DUF5106"/>
</dbReference>